<feature type="domain" description="NAD-dependent epimerase/dehydratase" evidence="6">
    <location>
        <begin position="3"/>
        <end position="252"/>
    </location>
</feature>
<keyword evidence="4" id="KW-0413">Isomerase</keyword>
<comment type="cofactor">
    <cofactor evidence="1">
        <name>NAD(+)</name>
        <dbReference type="ChEBI" id="CHEBI:57540"/>
    </cofactor>
</comment>
<evidence type="ECO:0000256" key="3">
    <source>
        <dbReference type="ARBA" id="ARBA00023027"/>
    </source>
</evidence>
<keyword evidence="3" id="KW-0520">NAD</keyword>
<accession>A0A6J5YQC2</accession>
<name>A0A6J5YQC2_9ZZZZ</name>
<dbReference type="PANTHER" id="PTHR43725:SF53">
    <property type="entry name" value="UDP-ARABINOSE 4-EPIMERASE 1"/>
    <property type="match status" value="1"/>
</dbReference>
<dbReference type="Pfam" id="PF01370">
    <property type="entry name" value="Epimerase"/>
    <property type="match status" value="1"/>
</dbReference>
<evidence type="ECO:0000256" key="2">
    <source>
        <dbReference type="ARBA" id="ARBA00007637"/>
    </source>
</evidence>
<proteinExistence type="inferred from homology"/>
<dbReference type="InterPro" id="IPR001509">
    <property type="entry name" value="Epimerase_deHydtase"/>
</dbReference>
<dbReference type="InterPro" id="IPR005886">
    <property type="entry name" value="UDP_G4E"/>
</dbReference>
<dbReference type="GO" id="GO:0003978">
    <property type="term" value="F:UDP-glucose 4-epimerase activity"/>
    <property type="evidence" value="ECO:0007669"/>
    <property type="project" value="InterPro"/>
</dbReference>
<evidence type="ECO:0000259" key="6">
    <source>
        <dbReference type="Pfam" id="PF01370"/>
    </source>
</evidence>
<dbReference type="SUPFAM" id="SSF51735">
    <property type="entry name" value="NAD(P)-binding Rossmann-fold domains"/>
    <property type="match status" value="1"/>
</dbReference>
<evidence type="ECO:0000256" key="4">
    <source>
        <dbReference type="ARBA" id="ARBA00023235"/>
    </source>
</evidence>
<dbReference type="Gene3D" id="3.40.50.720">
    <property type="entry name" value="NAD(P)-binding Rossmann-like Domain"/>
    <property type="match status" value="1"/>
</dbReference>
<evidence type="ECO:0000256" key="5">
    <source>
        <dbReference type="ARBA" id="ARBA00023277"/>
    </source>
</evidence>
<dbReference type="GO" id="GO:0033499">
    <property type="term" value="P:galactose catabolic process via UDP-galactose, Leloir pathway"/>
    <property type="evidence" value="ECO:0007669"/>
    <property type="project" value="TreeGrafter"/>
</dbReference>
<protein>
    <submittedName>
        <fullName evidence="7">Unannotated protein</fullName>
    </submittedName>
</protein>
<dbReference type="PANTHER" id="PTHR43725">
    <property type="entry name" value="UDP-GLUCOSE 4-EPIMERASE"/>
    <property type="match status" value="1"/>
</dbReference>
<organism evidence="7">
    <name type="scientific">freshwater metagenome</name>
    <dbReference type="NCBI Taxonomy" id="449393"/>
    <lineage>
        <taxon>unclassified sequences</taxon>
        <taxon>metagenomes</taxon>
        <taxon>ecological metagenomes</taxon>
    </lineage>
</organism>
<sequence>MTWLITGGAGYIGGHVVAETLNSGREVVVLDDLSTGIRSRVPELVPFEQVSLQDRNAVCDVFSRYPITGVLHLAAKKQVGESMIRPDHYWQENVGGLINLLEAMSMHHVTNFVFSSSAAVYGEPNISHGELLRETATCNPINTYGATKLMGEWLSNGYVAIDGLTVAALRYFNVAGAGQQHLGDTFALNLVPIVLTALDKNEAPTIFGNDYPTPDGTCIRDYVHVQDLALAHVAAMTFVEKSDPGFESINVGTGIGSSVSQVIQAIAQAKGIDISPSVSSRRAGDPPALAADVTKAKELLAWQSRYDLTDIVTSAVAAWEHNKNSISN</sequence>
<dbReference type="InterPro" id="IPR036291">
    <property type="entry name" value="NAD(P)-bd_dom_sf"/>
</dbReference>
<dbReference type="EMBL" id="CAESAJ010000004">
    <property type="protein sequence ID" value="CAB4330043.1"/>
    <property type="molecule type" value="Genomic_DNA"/>
</dbReference>
<gene>
    <name evidence="7" type="ORF">UFOPK3770_00088</name>
</gene>
<keyword evidence="5" id="KW-0119">Carbohydrate metabolism</keyword>
<reference evidence="7" key="1">
    <citation type="submission" date="2020-05" db="EMBL/GenBank/DDBJ databases">
        <authorList>
            <person name="Chiriac C."/>
            <person name="Salcher M."/>
            <person name="Ghai R."/>
            <person name="Kavagutti S V."/>
        </authorList>
    </citation>
    <scope>NUCLEOTIDE SEQUENCE</scope>
</reference>
<dbReference type="AlphaFoldDB" id="A0A6J5YQC2"/>
<comment type="similarity">
    <text evidence="2">Belongs to the NAD(P)-dependent epimerase/dehydratase family.</text>
</comment>
<evidence type="ECO:0000256" key="1">
    <source>
        <dbReference type="ARBA" id="ARBA00001911"/>
    </source>
</evidence>
<evidence type="ECO:0000313" key="7">
    <source>
        <dbReference type="EMBL" id="CAB4330043.1"/>
    </source>
</evidence>
<dbReference type="Gene3D" id="3.90.25.10">
    <property type="entry name" value="UDP-galactose 4-epimerase, domain 1"/>
    <property type="match status" value="1"/>
</dbReference>
<dbReference type="NCBIfam" id="TIGR01179">
    <property type="entry name" value="galE"/>
    <property type="match status" value="1"/>
</dbReference>